<comment type="caution">
    <text evidence="4">The sequence shown here is derived from an EMBL/GenBank/DDBJ whole genome shotgun (WGS) entry which is preliminary data.</text>
</comment>
<feature type="compositionally biased region" description="Low complexity" evidence="2">
    <location>
        <begin position="115"/>
        <end position="129"/>
    </location>
</feature>
<evidence type="ECO:0000313" key="5">
    <source>
        <dbReference type="Proteomes" id="UP001151532"/>
    </source>
</evidence>
<dbReference type="Proteomes" id="UP001151532">
    <property type="component" value="Chromosome 12"/>
</dbReference>
<sequence length="148" mass="17130">MQQSPQQMLSITTEQIQKYLEENKQLIMAIMENQNKGNVSECASYQAQLQQNLMYLARIADAQPQGTTMTSQMPPQQPAVKQEQYMQPSQAAMPQQPIFFNQKLPFQTNFHHEQQQQQQQLPPHLQQQHFTQGQMRMRPGVADQDSDA</sequence>
<feature type="region of interest" description="Disordered" evidence="2">
    <location>
        <begin position="105"/>
        <end position="148"/>
    </location>
</feature>
<dbReference type="AlphaFoldDB" id="A0A9Q0VHW8"/>
<dbReference type="InterPro" id="IPR007726">
    <property type="entry name" value="SS18_N"/>
</dbReference>
<dbReference type="Pfam" id="PF05030">
    <property type="entry name" value="SSXT"/>
    <property type="match status" value="1"/>
</dbReference>
<organism evidence="4 5">
    <name type="scientific">Salix purpurea</name>
    <name type="common">Purple osier willow</name>
    <dbReference type="NCBI Taxonomy" id="77065"/>
    <lineage>
        <taxon>Eukaryota</taxon>
        <taxon>Viridiplantae</taxon>
        <taxon>Streptophyta</taxon>
        <taxon>Embryophyta</taxon>
        <taxon>Tracheophyta</taxon>
        <taxon>Spermatophyta</taxon>
        <taxon>Magnoliopsida</taxon>
        <taxon>eudicotyledons</taxon>
        <taxon>Gunneridae</taxon>
        <taxon>Pentapetalae</taxon>
        <taxon>rosids</taxon>
        <taxon>fabids</taxon>
        <taxon>Malpighiales</taxon>
        <taxon>Salicaceae</taxon>
        <taxon>Saliceae</taxon>
        <taxon>Salix</taxon>
    </lineage>
</organism>
<gene>
    <name evidence="4" type="ORF">OIU79_029732</name>
</gene>
<reference evidence="4" key="2">
    <citation type="journal article" date="2023" name="Int. J. Mol. Sci.">
        <title>De Novo Assembly and Annotation of 11 Diverse Shrub Willow (Salix) Genomes Reveals Novel Gene Organization in Sex-Linked Regions.</title>
        <authorList>
            <person name="Hyden B."/>
            <person name="Feng K."/>
            <person name="Yates T.B."/>
            <person name="Jawdy S."/>
            <person name="Cereghino C."/>
            <person name="Smart L.B."/>
            <person name="Muchero W."/>
        </authorList>
    </citation>
    <scope>NUCLEOTIDE SEQUENCE</scope>
    <source>
        <tissue evidence="4">Shoot tip</tissue>
    </source>
</reference>
<keyword evidence="5" id="KW-1185">Reference proteome</keyword>
<proteinExistence type="inferred from homology"/>
<evidence type="ECO:0000256" key="1">
    <source>
        <dbReference type="ARBA" id="ARBA00007945"/>
    </source>
</evidence>
<protein>
    <submittedName>
        <fullName evidence="4">GRF1-INTERACTING FACTOR 2-LIKE</fullName>
    </submittedName>
</protein>
<feature type="compositionally biased region" description="Polar residues" evidence="2">
    <location>
        <begin position="65"/>
        <end position="74"/>
    </location>
</feature>
<feature type="domain" description="SS18 N-terminal" evidence="3">
    <location>
        <begin position="11"/>
        <end position="65"/>
    </location>
</feature>
<evidence type="ECO:0000313" key="4">
    <source>
        <dbReference type="EMBL" id="KAJ6748698.1"/>
    </source>
</evidence>
<accession>A0A9Q0VHW8</accession>
<evidence type="ECO:0000256" key="2">
    <source>
        <dbReference type="SAM" id="MobiDB-lite"/>
    </source>
</evidence>
<evidence type="ECO:0000259" key="3">
    <source>
        <dbReference type="Pfam" id="PF05030"/>
    </source>
</evidence>
<comment type="similarity">
    <text evidence="1">Belongs to the SS18 family.</text>
</comment>
<dbReference type="EMBL" id="JAPFFK010000008">
    <property type="protein sequence ID" value="KAJ6748698.1"/>
    <property type="molecule type" value="Genomic_DNA"/>
</dbReference>
<reference evidence="4" key="1">
    <citation type="submission" date="2022-11" db="EMBL/GenBank/DDBJ databases">
        <authorList>
            <person name="Hyden B.L."/>
            <person name="Feng K."/>
            <person name="Yates T."/>
            <person name="Jawdy S."/>
            <person name="Smart L.B."/>
            <person name="Muchero W."/>
        </authorList>
    </citation>
    <scope>NUCLEOTIDE SEQUENCE</scope>
    <source>
        <tissue evidence="4">Shoot tip</tissue>
    </source>
</reference>
<name>A0A9Q0VHW8_SALPP</name>
<dbReference type="OrthoDB" id="10265171at2759"/>
<feature type="region of interest" description="Disordered" evidence="2">
    <location>
        <begin position="65"/>
        <end position="91"/>
    </location>
</feature>